<organism evidence="1 2">
    <name type="scientific">Blattamonas nauphoetae</name>
    <dbReference type="NCBI Taxonomy" id="2049346"/>
    <lineage>
        <taxon>Eukaryota</taxon>
        <taxon>Metamonada</taxon>
        <taxon>Preaxostyla</taxon>
        <taxon>Oxymonadida</taxon>
        <taxon>Blattamonas</taxon>
    </lineage>
</organism>
<evidence type="ECO:0000313" key="2">
    <source>
        <dbReference type="Proteomes" id="UP001281761"/>
    </source>
</evidence>
<protein>
    <submittedName>
        <fullName evidence="1">Uncharacterized protein</fullName>
    </submittedName>
</protein>
<dbReference type="Proteomes" id="UP001281761">
    <property type="component" value="Unassembled WGS sequence"/>
</dbReference>
<reference evidence="1 2" key="1">
    <citation type="journal article" date="2022" name="bioRxiv">
        <title>Genomics of Preaxostyla Flagellates Illuminates Evolutionary Transitions and the Path Towards Mitochondrial Loss.</title>
        <authorList>
            <person name="Novak L.V.F."/>
            <person name="Treitli S.C."/>
            <person name="Pyrih J."/>
            <person name="Halakuc P."/>
            <person name="Pipaliya S.V."/>
            <person name="Vacek V."/>
            <person name="Brzon O."/>
            <person name="Soukal P."/>
            <person name="Eme L."/>
            <person name="Dacks J.B."/>
            <person name="Karnkowska A."/>
            <person name="Elias M."/>
            <person name="Hampl V."/>
        </authorList>
    </citation>
    <scope>NUCLEOTIDE SEQUENCE [LARGE SCALE GENOMIC DNA]</scope>
    <source>
        <strain evidence="1">NAU3</strain>
        <tissue evidence="1">Gut</tissue>
    </source>
</reference>
<name>A0ABQ9X368_9EUKA</name>
<keyword evidence="2" id="KW-1185">Reference proteome</keyword>
<comment type="caution">
    <text evidence="1">The sequence shown here is derived from an EMBL/GenBank/DDBJ whole genome shotgun (WGS) entry which is preliminary data.</text>
</comment>
<sequence length="150" mass="16269">MDSNNPIPAIGEILGSHVKNSVCLATYGQLWLKTRSSGSGRSCHSVMNEGDCVRMEVDLDSTPRTLQFFVNGEAGECYIGSIRSDVVSVMHQDFPINDTPVTLKGSSTDVVALTVLLFDPTIRSTVSGPRHNVYALPPNHPTLMPSKNRP</sequence>
<evidence type="ECO:0000313" key="1">
    <source>
        <dbReference type="EMBL" id="KAK2945101.1"/>
    </source>
</evidence>
<accession>A0ABQ9X368</accession>
<gene>
    <name evidence="1" type="ORF">BLNAU_19950</name>
</gene>
<proteinExistence type="predicted"/>
<dbReference type="EMBL" id="JARBJD010000272">
    <property type="protein sequence ID" value="KAK2945101.1"/>
    <property type="molecule type" value="Genomic_DNA"/>
</dbReference>